<keyword evidence="3" id="KW-1185">Reference proteome</keyword>
<reference evidence="4" key="2">
    <citation type="submission" date="2025-08" db="UniProtKB">
        <authorList>
            <consortium name="RefSeq"/>
        </authorList>
    </citation>
    <scope>IDENTIFICATION</scope>
</reference>
<evidence type="ECO:0000256" key="1">
    <source>
        <dbReference type="SAM" id="MobiDB-lite"/>
    </source>
</evidence>
<name>A0ABM1GL97_SOLPN</name>
<proteinExistence type="predicted"/>
<protein>
    <submittedName>
        <fullName evidence="4">Uncharacterized protein LOC107016988</fullName>
    </submittedName>
</protein>
<evidence type="ECO:0000313" key="4">
    <source>
        <dbReference type="RefSeq" id="XP_015072768.1"/>
    </source>
</evidence>
<sequence length="284" mass="32083">MVDASKKRDIGWNYGTQEATKDSGNCNFCGSTFNDGKTRHKQHLVGGFKNVKQCTAFPSDIKEKVRAYMQNKIINNPKFQVRQPKEYIDVDDLDQMDDYEEMMPPSKTQKISSSSNGGASSTARNVTKGPLNRYFSQKSTQKGGFEKGEGIDETKKILRERAAVGQHGPGMKPPTLHEVRVTHLKKAVEKVEKIVDEHKVQWTKFGCSIMMDKWTARNDKMIINILVNSPIGSVFLGSVDASNESTDSTKMYMLFENTIERIGPKNIVQKLSPIMLVRMLRRKV</sequence>
<organism evidence="3 4">
    <name type="scientific">Solanum pennellii</name>
    <name type="common">Tomato</name>
    <name type="synonym">Lycopersicon pennellii</name>
    <dbReference type="NCBI Taxonomy" id="28526"/>
    <lineage>
        <taxon>Eukaryota</taxon>
        <taxon>Viridiplantae</taxon>
        <taxon>Streptophyta</taxon>
        <taxon>Embryophyta</taxon>
        <taxon>Tracheophyta</taxon>
        <taxon>Spermatophyta</taxon>
        <taxon>Magnoliopsida</taxon>
        <taxon>eudicotyledons</taxon>
        <taxon>Gunneridae</taxon>
        <taxon>Pentapetalae</taxon>
        <taxon>asterids</taxon>
        <taxon>lamiids</taxon>
        <taxon>Solanales</taxon>
        <taxon>Solanaceae</taxon>
        <taxon>Solanoideae</taxon>
        <taxon>Solaneae</taxon>
        <taxon>Solanum</taxon>
        <taxon>Solanum subgen. Lycopersicon</taxon>
    </lineage>
</organism>
<gene>
    <name evidence="4" type="primary">LOC107016988</name>
</gene>
<reference evidence="3" key="1">
    <citation type="journal article" date="2014" name="Nat. Genet.">
        <title>The genome of the stress-tolerant wild tomato species Solanum pennellii.</title>
        <authorList>
            <person name="Bolger A."/>
            <person name="Scossa F."/>
            <person name="Bolger M.E."/>
            <person name="Lanz C."/>
            <person name="Maumus F."/>
            <person name="Tohge T."/>
            <person name="Quesneville H."/>
            <person name="Alseekh S."/>
            <person name="Sorensen I."/>
            <person name="Lichtenstein G."/>
            <person name="Fich E.A."/>
            <person name="Conte M."/>
            <person name="Keller H."/>
            <person name="Schneeberger K."/>
            <person name="Schwacke R."/>
            <person name="Ofner I."/>
            <person name="Vrebalov J."/>
            <person name="Xu Y."/>
            <person name="Osorio S."/>
            <person name="Aflitos S.A."/>
            <person name="Schijlen E."/>
            <person name="Jimenez-Gomez J.M."/>
            <person name="Ryngajllo M."/>
            <person name="Kimura S."/>
            <person name="Kumar R."/>
            <person name="Koenig D."/>
            <person name="Headland L.R."/>
            <person name="Maloof J.N."/>
            <person name="Sinha N."/>
            <person name="van Ham R.C."/>
            <person name="Lankhorst R.K."/>
            <person name="Mao L."/>
            <person name="Vogel A."/>
            <person name="Arsova B."/>
            <person name="Panstruga R."/>
            <person name="Fei Z."/>
            <person name="Rose J.K."/>
            <person name="Zamir D."/>
            <person name="Carrari F."/>
            <person name="Giovannoni J.J."/>
            <person name="Weigel D."/>
            <person name="Usadel B."/>
            <person name="Fernie A.R."/>
        </authorList>
    </citation>
    <scope>NUCLEOTIDE SEQUENCE [LARGE SCALE GENOMIC DNA]</scope>
    <source>
        <strain evidence="3">cv. LA0716</strain>
    </source>
</reference>
<feature type="compositionally biased region" description="Low complexity" evidence="1">
    <location>
        <begin position="112"/>
        <end position="121"/>
    </location>
</feature>
<dbReference type="PANTHER" id="PTHR32166">
    <property type="entry name" value="OSJNBA0013A04.12 PROTEIN"/>
    <property type="match status" value="1"/>
</dbReference>
<evidence type="ECO:0000313" key="3">
    <source>
        <dbReference type="Proteomes" id="UP000694930"/>
    </source>
</evidence>
<dbReference type="Pfam" id="PF04937">
    <property type="entry name" value="DUF659"/>
    <property type="match status" value="1"/>
</dbReference>
<accession>A0ABM1GL97</accession>
<feature type="domain" description="DUF659" evidence="2">
    <location>
        <begin position="174"/>
        <end position="269"/>
    </location>
</feature>
<dbReference type="PANTHER" id="PTHR32166:SF74">
    <property type="entry name" value="OS05G0256350 PROTEIN"/>
    <property type="match status" value="1"/>
</dbReference>
<dbReference type="InterPro" id="IPR007021">
    <property type="entry name" value="DUF659"/>
</dbReference>
<feature type="region of interest" description="Disordered" evidence="1">
    <location>
        <begin position="104"/>
        <end position="150"/>
    </location>
</feature>
<dbReference type="Proteomes" id="UP000694930">
    <property type="component" value="Chromosome 4"/>
</dbReference>
<dbReference type="RefSeq" id="XP_015072768.1">
    <property type="nucleotide sequence ID" value="XM_015217282.1"/>
</dbReference>
<evidence type="ECO:0000259" key="2">
    <source>
        <dbReference type="Pfam" id="PF04937"/>
    </source>
</evidence>
<dbReference type="GeneID" id="107016988"/>